<keyword evidence="5" id="KW-0132">Cell division</keyword>
<evidence type="ECO:0000256" key="16">
    <source>
        <dbReference type="ARBA" id="ARBA00023254"/>
    </source>
</evidence>
<reference evidence="20" key="2">
    <citation type="submission" date="2021-12" db="EMBL/GenBank/DDBJ databases">
        <title>Resequencing data analysis of finger millet.</title>
        <authorList>
            <person name="Hatakeyama M."/>
            <person name="Aluri S."/>
            <person name="Balachadran M.T."/>
            <person name="Sivarajan S.R."/>
            <person name="Poveda L."/>
            <person name="Shimizu-Inatsugi R."/>
            <person name="Schlapbach R."/>
            <person name="Sreeman S.M."/>
            <person name="Shimizu K.K."/>
        </authorList>
    </citation>
    <scope>NUCLEOTIDE SEQUENCE</scope>
</reference>
<comment type="subcellular location">
    <subcellularLocation>
        <location evidence="2 17">Nucleus</location>
    </subcellularLocation>
</comment>
<dbReference type="GO" id="GO:0000712">
    <property type="term" value="P:resolution of meiotic recombination intermediates"/>
    <property type="evidence" value="ECO:0007669"/>
    <property type="project" value="TreeGrafter"/>
</dbReference>
<comment type="cofactor">
    <cofactor evidence="1 17">
        <name>Mg(2+)</name>
        <dbReference type="ChEBI" id="CHEBI:18420"/>
    </cofactor>
</comment>
<dbReference type="InterPro" id="IPR047416">
    <property type="entry name" value="XPF_nuclease_Mus81"/>
</dbReference>
<evidence type="ECO:0000256" key="17">
    <source>
        <dbReference type="RuleBase" id="RU369042"/>
    </source>
</evidence>
<keyword evidence="16" id="KW-0469">Meiosis</keyword>
<comment type="subunit">
    <text evidence="17">Interacts with EME1.</text>
</comment>
<feature type="compositionally biased region" description="Polar residues" evidence="18">
    <location>
        <begin position="149"/>
        <end position="158"/>
    </location>
</feature>
<proteinExistence type="inferred from homology"/>
<evidence type="ECO:0000256" key="13">
    <source>
        <dbReference type="ARBA" id="ARBA00023172"/>
    </source>
</evidence>
<gene>
    <name evidence="20" type="primary">ga08328</name>
    <name evidence="20" type="ORF">PR202_ga08328</name>
</gene>
<dbReference type="EMBL" id="BQKI01000004">
    <property type="protein sequence ID" value="GJM91908.1"/>
    <property type="molecule type" value="Genomic_DNA"/>
</dbReference>
<evidence type="ECO:0000256" key="14">
    <source>
        <dbReference type="ARBA" id="ARBA00023204"/>
    </source>
</evidence>
<feature type="domain" description="ERCC4" evidence="19">
    <location>
        <begin position="192"/>
        <end position="291"/>
    </location>
</feature>
<keyword evidence="21" id="KW-1185">Reference proteome</keyword>
<sequence length="459" mass="52940">MAPPVRKQFRVMCPENQALSRFFMQKWQSLMNEPDGLSATQSLALANAKRSISCAQERIRTLDDFKEIKGVGRWLTFHMKEFFGEHIQDLSPAKADFLERKQEDRNLIGPDKNTAAYAILITLLRSRTSVARHSPKLVWDKFSKESTEQLQSPSSNYSEEAHRKRQSSESNAMLAMPPRQSNENFLEAYEVVLILDDREKFRCFMPESMDLILKFETFQFSSRLDVYLSEIVFGSLRRREDGTEYVLDYIVERKNLLDLDDSITDNRYKDQKLRLKRCGLRKVIYLVEGDPKSPHVSEKAKTACFTTEILDGFDILRTSGYAETERQYVYLTSSIIDLNLVTQVKHLPVGDGIWIARDRKSGKEYVLDFIVERKNVSDLHGSITDNRYRDQKLRLKVPQVTEEAALGVIELYPTLLSLAQAYSKLDGDTRAQEEMLQNKNQMVNAGASRNIFKLVWADG</sequence>
<organism evidence="20 21">
    <name type="scientific">Eleusine coracana subsp. coracana</name>
    <dbReference type="NCBI Taxonomy" id="191504"/>
    <lineage>
        <taxon>Eukaryota</taxon>
        <taxon>Viridiplantae</taxon>
        <taxon>Streptophyta</taxon>
        <taxon>Embryophyta</taxon>
        <taxon>Tracheophyta</taxon>
        <taxon>Spermatophyta</taxon>
        <taxon>Magnoliopsida</taxon>
        <taxon>Liliopsida</taxon>
        <taxon>Poales</taxon>
        <taxon>Poaceae</taxon>
        <taxon>PACMAD clade</taxon>
        <taxon>Chloridoideae</taxon>
        <taxon>Cynodonteae</taxon>
        <taxon>Eleusininae</taxon>
        <taxon>Eleusine</taxon>
    </lineage>
</organism>
<protein>
    <recommendedName>
        <fullName evidence="4 17">Crossover junction endonuclease MUS81</fullName>
        <ecNumber evidence="17">3.1.22.-</ecNumber>
    </recommendedName>
</protein>
<dbReference type="CDD" id="cd20074">
    <property type="entry name" value="XPF_nuclease_Mus81"/>
    <property type="match status" value="1"/>
</dbReference>
<keyword evidence="14 17" id="KW-0234">DNA repair</keyword>
<comment type="similarity">
    <text evidence="3 17">Belongs to the XPF family.</text>
</comment>
<dbReference type="GO" id="GO:0048476">
    <property type="term" value="C:Holliday junction resolvase complex"/>
    <property type="evidence" value="ECO:0007669"/>
    <property type="project" value="UniProtKB-UniRule"/>
</dbReference>
<dbReference type="PANTHER" id="PTHR13451">
    <property type="entry name" value="CLASS II CROSSOVER JUNCTION ENDONUCLEASE MUS81"/>
    <property type="match status" value="1"/>
</dbReference>
<evidence type="ECO:0000256" key="5">
    <source>
        <dbReference type="ARBA" id="ARBA00022618"/>
    </source>
</evidence>
<reference evidence="20" key="1">
    <citation type="journal article" date="2018" name="DNA Res.">
        <title>Multiple hybrid de novo genome assembly of finger millet, an orphan allotetraploid crop.</title>
        <authorList>
            <person name="Hatakeyama M."/>
            <person name="Aluri S."/>
            <person name="Balachadran M.T."/>
            <person name="Sivarajan S.R."/>
            <person name="Patrignani A."/>
            <person name="Gruter S."/>
            <person name="Poveda L."/>
            <person name="Shimizu-Inatsugi R."/>
            <person name="Baeten J."/>
            <person name="Francoijs K.J."/>
            <person name="Nataraja K.N."/>
            <person name="Reddy Y.A.N."/>
            <person name="Phadnis S."/>
            <person name="Ravikumar R.L."/>
            <person name="Schlapbach R."/>
            <person name="Sreeman S.M."/>
            <person name="Shimizu K.K."/>
        </authorList>
    </citation>
    <scope>NUCLEOTIDE SEQUENCE</scope>
</reference>
<comment type="caution">
    <text evidence="20">The sequence shown here is derived from an EMBL/GenBank/DDBJ whole genome shotgun (WGS) entry which is preliminary data.</text>
</comment>
<evidence type="ECO:0000256" key="9">
    <source>
        <dbReference type="ARBA" id="ARBA00022763"/>
    </source>
</evidence>
<keyword evidence="15 17" id="KW-0539">Nucleus</keyword>
<evidence type="ECO:0000256" key="3">
    <source>
        <dbReference type="ARBA" id="ARBA00010015"/>
    </source>
</evidence>
<dbReference type="GO" id="GO:0008821">
    <property type="term" value="F:crossover junction DNA endonuclease activity"/>
    <property type="evidence" value="ECO:0007669"/>
    <property type="project" value="UniProtKB-UniRule"/>
</dbReference>
<keyword evidence="13 17" id="KW-0233">DNA recombination</keyword>
<evidence type="ECO:0000313" key="20">
    <source>
        <dbReference type="EMBL" id="GJM91908.1"/>
    </source>
</evidence>
<evidence type="ECO:0000313" key="21">
    <source>
        <dbReference type="Proteomes" id="UP001054889"/>
    </source>
</evidence>
<dbReference type="GO" id="GO:0046872">
    <property type="term" value="F:metal ion binding"/>
    <property type="evidence" value="ECO:0007669"/>
    <property type="project" value="UniProtKB-UniRule"/>
</dbReference>
<evidence type="ECO:0000259" key="19">
    <source>
        <dbReference type="SMART" id="SM00891"/>
    </source>
</evidence>
<dbReference type="SUPFAM" id="SSF52980">
    <property type="entry name" value="Restriction endonuclease-like"/>
    <property type="match status" value="2"/>
</dbReference>
<dbReference type="GO" id="GO:0048257">
    <property type="term" value="F:3'-flap endonuclease activity"/>
    <property type="evidence" value="ECO:0007669"/>
    <property type="project" value="TreeGrafter"/>
</dbReference>
<keyword evidence="9 17" id="KW-0227">DNA damage</keyword>
<evidence type="ECO:0000256" key="2">
    <source>
        <dbReference type="ARBA" id="ARBA00004123"/>
    </source>
</evidence>
<feature type="region of interest" description="Disordered" evidence="18">
    <location>
        <begin position="149"/>
        <end position="175"/>
    </location>
</feature>
<keyword evidence="7 17" id="KW-0479">Metal-binding</keyword>
<evidence type="ECO:0000256" key="1">
    <source>
        <dbReference type="ARBA" id="ARBA00001946"/>
    </source>
</evidence>
<evidence type="ECO:0000256" key="18">
    <source>
        <dbReference type="SAM" id="MobiDB-lite"/>
    </source>
</evidence>
<keyword evidence="8 17" id="KW-0255">Endonuclease</keyword>
<dbReference type="GO" id="GO:0005634">
    <property type="term" value="C:nucleus"/>
    <property type="evidence" value="ECO:0007669"/>
    <property type="project" value="UniProtKB-SubCell"/>
</dbReference>
<name>A0AAV5C2G3_ELECO</name>
<dbReference type="EC" id="3.1.22.-" evidence="17"/>
<dbReference type="Gene3D" id="3.40.50.10130">
    <property type="match status" value="1"/>
</dbReference>
<dbReference type="FunFam" id="3.40.50.10130:FF:000005">
    <property type="entry name" value="crossover junction endonuclease MUS81 isoform X1"/>
    <property type="match status" value="1"/>
</dbReference>
<evidence type="ECO:0000256" key="4">
    <source>
        <dbReference type="ARBA" id="ARBA00017114"/>
    </source>
</evidence>
<dbReference type="Proteomes" id="UP001054889">
    <property type="component" value="Unassembled WGS sequence"/>
</dbReference>
<dbReference type="InterPro" id="IPR033309">
    <property type="entry name" value="Mus81"/>
</dbReference>
<dbReference type="GO" id="GO:0000727">
    <property type="term" value="P:double-strand break repair via break-induced replication"/>
    <property type="evidence" value="ECO:0007669"/>
    <property type="project" value="UniProtKB-UniRule"/>
</dbReference>
<accession>A0AAV5C2G3</accession>
<evidence type="ECO:0000256" key="8">
    <source>
        <dbReference type="ARBA" id="ARBA00022759"/>
    </source>
</evidence>
<comment type="function">
    <text evidence="17">Interacts with EME1 to form a DNA structure-specific endonuclease with substrate preference for branched DNA structures with a 5'-end at the branch nick. Typical substrates include 3'-flap structures, D-loops, replication forks and nicked Holliday junctions. May be required in mitosis for the processing of stalled or collapsed replication fork intermediates. May be required in meiosis for the repair of meiosis-specific double strand breaks subsequent to single-end invasion (SEI).</text>
</comment>
<dbReference type="PANTHER" id="PTHR13451:SF0">
    <property type="entry name" value="CROSSOVER JUNCTION ENDONUCLEASE MUS81"/>
    <property type="match status" value="1"/>
</dbReference>
<dbReference type="GO" id="GO:0003677">
    <property type="term" value="F:DNA binding"/>
    <property type="evidence" value="ECO:0007669"/>
    <property type="project" value="UniProtKB-UniRule"/>
</dbReference>
<evidence type="ECO:0000256" key="6">
    <source>
        <dbReference type="ARBA" id="ARBA00022722"/>
    </source>
</evidence>
<dbReference type="InterPro" id="IPR042530">
    <property type="entry name" value="EME1/EME2_C"/>
</dbReference>
<keyword evidence="11 17" id="KW-0378">Hydrolase</keyword>
<evidence type="ECO:0000256" key="10">
    <source>
        <dbReference type="ARBA" id="ARBA00022776"/>
    </source>
</evidence>
<dbReference type="Gene3D" id="1.10.150.670">
    <property type="entry name" value="Crossover junction endonuclease EME1, DNA-binding domain"/>
    <property type="match status" value="1"/>
</dbReference>
<dbReference type="Pfam" id="PF02732">
    <property type="entry name" value="ERCC4"/>
    <property type="match status" value="2"/>
</dbReference>
<dbReference type="InterPro" id="IPR006166">
    <property type="entry name" value="ERCC4_domain"/>
</dbReference>
<dbReference type="AlphaFoldDB" id="A0AAV5C2G3"/>
<dbReference type="SMART" id="SM00891">
    <property type="entry name" value="ERCC4"/>
    <property type="match status" value="2"/>
</dbReference>
<keyword evidence="10" id="KW-0498">Mitosis</keyword>
<dbReference type="GO" id="GO:0051301">
    <property type="term" value="P:cell division"/>
    <property type="evidence" value="ECO:0007669"/>
    <property type="project" value="UniProtKB-KW"/>
</dbReference>
<keyword evidence="6 17" id="KW-0540">Nuclease</keyword>
<keyword evidence="12 17" id="KW-0460">Magnesium</keyword>
<evidence type="ECO:0000256" key="11">
    <source>
        <dbReference type="ARBA" id="ARBA00022801"/>
    </source>
</evidence>
<keyword evidence="10" id="KW-0131">Cell cycle</keyword>
<evidence type="ECO:0000256" key="7">
    <source>
        <dbReference type="ARBA" id="ARBA00022723"/>
    </source>
</evidence>
<evidence type="ECO:0000256" key="12">
    <source>
        <dbReference type="ARBA" id="ARBA00022842"/>
    </source>
</evidence>
<feature type="domain" description="ERCC4" evidence="19">
    <location>
        <begin position="307"/>
        <end position="423"/>
    </location>
</feature>
<dbReference type="InterPro" id="IPR011335">
    <property type="entry name" value="Restrct_endonuc-II-like"/>
</dbReference>
<dbReference type="GO" id="GO:0006308">
    <property type="term" value="P:DNA catabolic process"/>
    <property type="evidence" value="ECO:0007669"/>
    <property type="project" value="UniProtKB-UniRule"/>
</dbReference>
<dbReference type="GO" id="GO:0031573">
    <property type="term" value="P:mitotic intra-S DNA damage checkpoint signaling"/>
    <property type="evidence" value="ECO:0007669"/>
    <property type="project" value="TreeGrafter"/>
</dbReference>
<evidence type="ECO:0000256" key="15">
    <source>
        <dbReference type="ARBA" id="ARBA00023242"/>
    </source>
</evidence>